<dbReference type="Proteomes" id="UP000289152">
    <property type="component" value="Unassembled WGS sequence"/>
</dbReference>
<reference evidence="1 2" key="1">
    <citation type="submission" date="2016-06" db="EMBL/GenBank/DDBJ databases">
        <title>Evolution of pathogenesis and genome organization in the Tremellales.</title>
        <authorList>
            <person name="Cuomo C."/>
            <person name="Litvintseva A."/>
            <person name="Heitman J."/>
            <person name="Chen Y."/>
            <person name="Sun S."/>
            <person name="Springer D."/>
            <person name="Dromer F."/>
            <person name="Young S."/>
            <person name="Zeng Q."/>
            <person name="Chapman S."/>
            <person name="Gujja S."/>
            <person name="Saif S."/>
            <person name="Birren B."/>
        </authorList>
    </citation>
    <scope>NUCLEOTIDE SEQUENCE [LARGE SCALE GENOMIC DNA]</scope>
    <source>
        <strain evidence="1 2">ATCC 28783</strain>
    </source>
</reference>
<accession>A0A4Q1BHX8</accession>
<protein>
    <submittedName>
        <fullName evidence="1">Uncharacterized protein</fullName>
    </submittedName>
</protein>
<evidence type="ECO:0000313" key="2">
    <source>
        <dbReference type="Proteomes" id="UP000289152"/>
    </source>
</evidence>
<evidence type="ECO:0000313" key="1">
    <source>
        <dbReference type="EMBL" id="RXK37220.1"/>
    </source>
</evidence>
<dbReference type="AlphaFoldDB" id="A0A4Q1BHX8"/>
<gene>
    <name evidence="1" type="ORF">M231_05510</name>
</gene>
<comment type="caution">
    <text evidence="1">The sequence shown here is derived from an EMBL/GenBank/DDBJ whole genome shotgun (WGS) entry which is preliminary data.</text>
</comment>
<organism evidence="1 2">
    <name type="scientific">Tremella mesenterica</name>
    <name type="common">Jelly fungus</name>
    <dbReference type="NCBI Taxonomy" id="5217"/>
    <lineage>
        <taxon>Eukaryota</taxon>
        <taxon>Fungi</taxon>
        <taxon>Dikarya</taxon>
        <taxon>Basidiomycota</taxon>
        <taxon>Agaricomycotina</taxon>
        <taxon>Tremellomycetes</taxon>
        <taxon>Tremellales</taxon>
        <taxon>Tremellaceae</taxon>
        <taxon>Tremella</taxon>
    </lineage>
</organism>
<proteinExistence type="predicted"/>
<dbReference type="InParanoid" id="A0A4Q1BHX8"/>
<keyword evidence="2" id="KW-1185">Reference proteome</keyword>
<sequence length="309" mass="34501">MQFALYVNPALVEMLVQVQDTPCPMEGRLHLPTRPSGTALHRAAQSTRPRFPRTFSLSDAVVTLLENHLFQFDNAISTSPQALAAFNAELFNAQLTSITTGRTRPSTPASLPDWHRVIYLAPINNLLEDVNIKNAFDPLFEMNEERKWRSGGIVGTKGPWILGREVPEGAGEKFQPLAVVWEQSTVSILNTDFELLRYAIQQNSISIDETGNAIVGNLGDREESLRRTIGHMWLRLAAHRVRIGIFTTHERSIIFYVNNNRVEVSRVFRRGEGGLGNVLGGLMPLFTALSFLHPSDYLFDVGGPPILTK</sequence>
<dbReference type="EMBL" id="SDIL01000074">
    <property type="protein sequence ID" value="RXK37220.1"/>
    <property type="molecule type" value="Genomic_DNA"/>
</dbReference>
<name>A0A4Q1BHX8_TREME</name>
<dbReference type="VEuPathDB" id="FungiDB:TREMEDRAFT_64028"/>